<dbReference type="Proteomes" id="UP001353858">
    <property type="component" value="Unassembled WGS sequence"/>
</dbReference>
<keyword evidence="1" id="KW-0732">Signal</keyword>
<sequence>MLLKNLFLLIALVAVCAYSSPVYEDSEGAATSDHHGRVQIKVYRGPSDDHFAPWGFWVKQPADDEHH</sequence>
<feature type="chain" id="PRO_5042830241" description="Secreted protein" evidence="1">
    <location>
        <begin position="18"/>
        <end position="67"/>
    </location>
</feature>
<evidence type="ECO:0000313" key="2">
    <source>
        <dbReference type="EMBL" id="KAK4885711.1"/>
    </source>
</evidence>
<name>A0AAN7PPA1_9COLE</name>
<evidence type="ECO:0000256" key="1">
    <source>
        <dbReference type="SAM" id="SignalP"/>
    </source>
</evidence>
<evidence type="ECO:0000313" key="3">
    <source>
        <dbReference type="Proteomes" id="UP001353858"/>
    </source>
</evidence>
<evidence type="ECO:0008006" key="4">
    <source>
        <dbReference type="Google" id="ProtNLM"/>
    </source>
</evidence>
<dbReference type="EMBL" id="JARPUR010000001">
    <property type="protein sequence ID" value="KAK4885711.1"/>
    <property type="molecule type" value="Genomic_DNA"/>
</dbReference>
<feature type="signal peptide" evidence="1">
    <location>
        <begin position="1"/>
        <end position="17"/>
    </location>
</feature>
<keyword evidence="3" id="KW-1185">Reference proteome</keyword>
<dbReference type="AlphaFoldDB" id="A0AAN7PPA1"/>
<proteinExistence type="predicted"/>
<reference evidence="3" key="1">
    <citation type="submission" date="2023-01" db="EMBL/GenBank/DDBJ databases">
        <title>Key to firefly adult light organ development and bioluminescence: homeobox transcription factors regulate luciferase expression and transportation to peroxisome.</title>
        <authorList>
            <person name="Fu X."/>
        </authorList>
    </citation>
    <scope>NUCLEOTIDE SEQUENCE [LARGE SCALE GENOMIC DNA]</scope>
</reference>
<accession>A0AAN7PPA1</accession>
<organism evidence="2 3">
    <name type="scientific">Aquatica leii</name>
    <dbReference type="NCBI Taxonomy" id="1421715"/>
    <lineage>
        <taxon>Eukaryota</taxon>
        <taxon>Metazoa</taxon>
        <taxon>Ecdysozoa</taxon>
        <taxon>Arthropoda</taxon>
        <taxon>Hexapoda</taxon>
        <taxon>Insecta</taxon>
        <taxon>Pterygota</taxon>
        <taxon>Neoptera</taxon>
        <taxon>Endopterygota</taxon>
        <taxon>Coleoptera</taxon>
        <taxon>Polyphaga</taxon>
        <taxon>Elateriformia</taxon>
        <taxon>Elateroidea</taxon>
        <taxon>Lampyridae</taxon>
        <taxon>Luciolinae</taxon>
        <taxon>Aquatica</taxon>
    </lineage>
</organism>
<comment type="caution">
    <text evidence="2">The sequence shown here is derived from an EMBL/GenBank/DDBJ whole genome shotgun (WGS) entry which is preliminary data.</text>
</comment>
<gene>
    <name evidence="2" type="ORF">RN001_001982</name>
</gene>
<protein>
    <recommendedName>
        <fullName evidence="4">Secreted protein</fullName>
    </recommendedName>
</protein>